<evidence type="ECO:0000256" key="5">
    <source>
        <dbReference type="SAM" id="MobiDB-lite"/>
    </source>
</evidence>
<dbReference type="EMBL" id="WRPP01000001">
    <property type="protein sequence ID" value="MVU77229.1"/>
    <property type="molecule type" value="Genomic_DNA"/>
</dbReference>
<feature type="region of interest" description="Disordered" evidence="5">
    <location>
        <begin position="1"/>
        <end position="20"/>
    </location>
</feature>
<evidence type="ECO:0000259" key="6">
    <source>
        <dbReference type="PROSITE" id="PS50977"/>
    </source>
</evidence>
<reference evidence="7 8" key="1">
    <citation type="submission" date="2019-12" db="EMBL/GenBank/DDBJ databases">
        <title>Nocardia sp. nov. ET3-3 isolated from soil.</title>
        <authorList>
            <person name="Kanchanasin P."/>
            <person name="Tanasupawat S."/>
            <person name="Yuki M."/>
            <person name="Kudo T."/>
        </authorList>
    </citation>
    <scope>NUCLEOTIDE SEQUENCE [LARGE SCALE GENOMIC DNA]</scope>
    <source>
        <strain evidence="7 8">ET3-3</strain>
    </source>
</reference>
<dbReference type="PROSITE" id="PS50977">
    <property type="entry name" value="HTH_TETR_2"/>
    <property type="match status" value="1"/>
</dbReference>
<dbReference type="Pfam" id="PF00440">
    <property type="entry name" value="TetR_N"/>
    <property type="match status" value="1"/>
</dbReference>
<comment type="caution">
    <text evidence="7">The sequence shown here is derived from an EMBL/GenBank/DDBJ whole genome shotgun (WGS) entry which is preliminary data.</text>
</comment>
<dbReference type="RefSeq" id="WP_157386604.1">
    <property type="nucleotide sequence ID" value="NZ_WRPP01000001.1"/>
</dbReference>
<dbReference type="PANTHER" id="PTHR30055:SF234">
    <property type="entry name" value="HTH-TYPE TRANSCRIPTIONAL REGULATOR BETI"/>
    <property type="match status" value="1"/>
</dbReference>
<evidence type="ECO:0000256" key="1">
    <source>
        <dbReference type="ARBA" id="ARBA00023015"/>
    </source>
</evidence>
<feature type="DNA-binding region" description="H-T-H motif" evidence="4">
    <location>
        <begin position="42"/>
        <end position="61"/>
    </location>
</feature>
<accession>A0A7K1USU5</accession>
<evidence type="ECO:0000256" key="2">
    <source>
        <dbReference type="ARBA" id="ARBA00023125"/>
    </source>
</evidence>
<organism evidence="7 8">
    <name type="scientific">Nocardia terrae</name>
    <dbReference type="NCBI Taxonomy" id="2675851"/>
    <lineage>
        <taxon>Bacteria</taxon>
        <taxon>Bacillati</taxon>
        <taxon>Actinomycetota</taxon>
        <taxon>Actinomycetes</taxon>
        <taxon>Mycobacteriales</taxon>
        <taxon>Nocardiaceae</taxon>
        <taxon>Nocardia</taxon>
    </lineage>
</organism>
<keyword evidence="2 4" id="KW-0238">DNA-binding</keyword>
<dbReference type="InterPro" id="IPR001647">
    <property type="entry name" value="HTH_TetR"/>
</dbReference>
<dbReference type="AlphaFoldDB" id="A0A7K1USU5"/>
<dbReference type="InterPro" id="IPR050109">
    <property type="entry name" value="HTH-type_TetR-like_transc_reg"/>
</dbReference>
<evidence type="ECO:0000256" key="4">
    <source>
        <dbReference type="PROSITE-ProRule" id="PRU00335"/>
    </source>
</evidence>
<evidence type="ECO:0000313" key="8">
    <source>
        <dbReference type="Proteomes" id="UP000466794"/>
    </source>
</evidence>
<proteinExistence type="predicted"/>
<protein>
    <submittedName>
        <fullName evidence="7">TetR family transcriptional regulator</fullName>
    </submittedName>
</protein>
<evidence type="ECO:0000313" key="7">
    <source>
        <dbReference type="EMBL" id="MVU77229.1"/>
    </source>
</evidence>
<dbReference type="Proteomes" id="UP000466794">
    <property type="component" value="Unassembled WGS sequence"/>
</dbReference>
<evidence type="ECO:0000256" key="3">
    <source>
        <dbReference type="ARBA" id="ARBA00023163"/>
    </source>
</evidence>
<dbReference type="PANTHER" id="PTHR30055">
    <property type="entry name" value="HTH-TYPE TRANSCRIPTIONAL REGULATOR RUTR"/>
    <property type="match status" value="1"/>
</dbReference>
<name>A0A7K1USU5_9NOCA</name>
<feature type="domain" description="HTH tetR-type" evidence="6">
    <location>
        <begin position="18"/>
        <end position="79"/>
    </location>
</feature>
<dbReference type="Gene3D" id="1.10.357.10">
    <property type="entry name" value="Tetracycline Repressor, domain 2"/>
    <property type="match status" value="1"/>
</dbReference>
<dbReference type="GO" id="GO:0003700">
    <property type="term" value="F:DNA-binding transcription factor activity"/>
    <property type="evidence" value="ECO:0007669"/>
    <property type="project" value="TreeGrafter"/>
</dbReference>
<keyword evidence="8" id="KW-1185">Reference proteome</keyword>
<sequence>MSERAKTTSGRRPRGTREETERELFQAVSRLLERDGVLSGITLREVAQEAGVNHGQIYQYFGTRRALVRAAISYLIDRHRDTDSHWDQPFTQRRIAMWQLALQNPELARLEALLALDGDEELHIFPEITRTRAALDRDLDAGTLPADADGEALHALTAATYLGYSIFREAFARDLGIPATELDARATAAFEQMVSALQRPVD</sequence>
<dbReference type="InterPro" id="IPR009057">
    <property type="entry name" value="Homeodomain-like_sf"/>
</dbReference>
<keyword evidence="3" id="KW-0804">Transcription</keyword>
<dbReference type="GO" id="GO:0000976">
    <property type="term" value="F:transcription cis-regulatory region binding"/>
    <property type="evidence" value="ECO:0007669"/>
    <property type="project" value="TreeGrafter"/>
</dbReference>
<dbReference type="SUPFAM" id="SSF46689">
    <property type="entry name" value="Homeodomain-like"/>
    <property type="match status" value="1"/>
</dbReference>
<gene>
    <name evidence="7" type="ORF">GPX89_08205</name>
</gene>
<keyword evidence="1" id="KW-0805">Transcription regulation</keyword>